<dbReference type="Proteomes" id="UP000503447">
    <property type="component" value="Chromosome"/>
</dbReference>
<dbReference type="EMBL" id="CP053452">
    <property type="protein sequence ID" value="QJX01096.1"/>
    <property type="molecule type" value="Genomic_DNA"/>
</dbReference>
<protein>
    <submittedName>
        <fullName evidence="1">Uncharacterized protein</fullName>
    </submittedName>
</protein>
<accession>A0A6M5Z4W5</accession>
<organism evidence="1 2">
    <name type="scientific">Frigoriglobus tundricola</name>
    <dbReference type="NCBI Taxonomy" id="2774151"/>
    <lineage>
        <taxon>Bacteria</taxon>
        <taxon>Pseudomonadati</taxon>
        <taxon>Planctomycetota</taxon>
        <taxon>Planctomycetia</taxon>
        <taxon>Gemmatales</taxon>
        <taxon>Gemmataceae</taxon>
        <taxon>Frigoriglobus</taxon>
    </lineage>
</organism>
<evidence type="ECO:0000313" key="1">
    <source>
        <dbReference type="EMBL" id="QJX01096.1"/>
    </source>
</evidence>
<dbReference type="KEGG" id="ftj:FTUN_8735"/>
<name>A0A6M5Z4W5_9BACT</name>
<keyword evidence="2" id="KW-1185">Reference proteome</keyword>
<proteinExistence type="predicted"/>
<dbReference type="RefSeq" id="WP_171475714.1">
    <property type="nucleotide sequence ID" value="NZ_CP053452.2"/>
</dbReference>
<dbReference type="AlphaFoldDB" id="A0A6M5Z4W5"/>
<evidence type="ECO:0000313" key="2">
    <source>
        <dbReference type="Proteomes" id="UP000503447"/>
    </source>
</evidence>
<reference evidence="2" key="1">
    <citation type="submission" date="2020-05" db="EMBL/GenBank/DDBJ databases">
        <title>Frigoriglobus tundricola gen. nov., sp. nov., a psychrotolerant cellulolytic planctomycete of the family Gemmataceae with two divergent copies of 16S rRNA gene.</title>
        <authorList>
            <person name="Kulichevskaya I.S."/>
            <person name="Ivanova A.A."/>
            <person name="Naumoff D.G."/>
            <person name="Beletsky A.V."/>
            <person name="Rijpstra W.I.C."/>
            <person name="Sinninghe Damste J.S."/>
            <person name="Mardanov A.V."/>
            <person name="Ravin N.V."/>
            <person name="Dedysh S.N."/>
        </authorList>
    </citation>
    <scope>NUCLEOTIDE SEQUENCE [LARGE SCALE GENOMIC DNA]</scope>
    <source>
        <strain evidence="2">PL17</strain>
    </source>
</reference>
<sequence>MAPIQKPVSAPKIYSRARAIEDGELIDVTETAAREGFTVPVAFTRSAYLKAVIDAIEWMRFADDVSEELQREGVLDMIHFYVVQAPPADRYAVAFDIAAGRVAFEVVCGTDDDGGTCVTITLATDRP</sequence>
<gene>
    <name evidence="1" type="ORF">FTUN_8735</name>
</gene>